<accession>A0A443Q7A2</accession>
<dbReference type="OrthoDB" id="6427160at2759"/>
<name>A0A443Q7A2_9ACAR</name>
<evidence type="ECO:0000313" key="7">
    <source>
        <dbReference type="EMBL" id="RWR98878.1"/>
    </source>
</evidence>
<evidence type="ECO:0000256" key="4">
    <source>
        <dbReference type="ARBA" id="ARBA00023080"/>
    </source>
</evidence>
<dbReference type="GO" id="GO:0006226">
    <property type="term" value="P:dUMP biosynthetic process"/>
    <property type="evidence" value="ECO:0007669"/>
    <property type="project" value="UniProtKB-UniRule"/>
</dbReference>
<dbReference type="Proteomes" id="UP000285301">
    <property type="component" value="Unassembled WGS sequence"/>
</dbReference>
<dbReference type="STRING" id="1965070.A0A443Q7A2"/>
<comment type="caution">
    <text evidence="7">The sequence shown here is derived from an EMBL/GenBank/DDBJ whole genome shotgun (WGS) entry which is preliminary data.</text>
</comment>
<evidence type="ECO:0000313" key="8">
    <source>
        <dbReference type="Proteomes" id="UP000285301"/>
    </source>
</evidence>
<dbReference type="CDD" id="cd07557">
    <property type="entry name" value="trimeric_dUTPase"/>
    <property type="match status" value="1"/>
</dbReference>
<reference evidence="7 8" key="1">
    <citation type="journal article" date="2018" name="Gigascience">
        <title>Genomes of trombidid mites reveal novel predicted allergens and laterally-transferred genes associated with secondary metabolism.</title>
        <authorList>
            <person name="Dong X."/>
            <person name="Chaisiri K."/>
            <person name="Xia D."/>
            <person name="Armstrong S.D."/>
            <person name="Fang Y."/>
            <person name="Donnelly M.J."/>
            <person name="Kadowaki T."/>
            <person name="McGarry J.W."/>
            <person name="Darby A.C."/>
            <person name="Makepeace B.L."/>
        </authorList>
    </citation>
    <scope>NUCLEOTIDE SEQUENCE [LARGE SCALE GENOMIC DNA]</scope>
    <source>
        <strain evidence="7">UoL-WK</strain>
    </source>
</reference>
<dbReference type="SUPFAM" id="SSF51283">
    <property type="entry name" value="dUTPase-like"/>
    <property type="match status" value="1"/>
</dbReference>
<evidence type="ECO:0000259" key="6">
    <source>
        <dbReference type="Pfam" id="PF00692"/>
    </source>
</evidence>
<organism evidence="7 8">
    <name type="scientific">Dinothrombium tinctorium</name>
    <dbReference type="NCBI Taxonomy" id="1965070"/>
    <lineage>
        <taxon>Eukaryota</taxon>
        <taxon>Metazoa</taxon>
        <taxon>Ecdysozoa</taxon>
        <taxon>Arthropoda</taxon>
        <taxon>Chelicerata</taxon>
        <taxon>Arachnida</taxon>
        <taxon>Acari</taxon>
        <taxon>Acariformes</taxon>
        <taxon>Trombidiformes</taxon>
        <taxon>Prostigmata</taxon>
        <taxon>Anystina</taxon>
        <taxon>Parasitengona</taxon>
        <taxon>Trombidioidea</taxon>
        <taxon>Trombidiidae</taxon>
        <taxon>Dinothrombium</taxon>
    </lineage>
</organism>
<dbReference type="UniPathway" id="UPA00610">
    <property type="reaction ID" value="UER00666"/>
</dbReference>
<dbReference type="NCBIfam" id="NF001862">
    <property type="entry name" value="PRK00601.1"/>
    <property type="match status" value="1"/>
</dbReference>
<feature type="non-terminal residue" evidence="7">
    <location>
        <position position="1"/>
    </location>
</feature>
<dbReference type="AlphaFoldDB" id="A0A443Q7A2"/>
<dbReference type="InterPro" id="IPR033704">
    <property type="entry name" value="dUTPase_trimeric"/>
</dbReference>
<dbReference type="EMBL" id="NCKU01018090">
    <property type="protein sequence ID" value="RWR98878.1"/>
    <property type="molecule type" value="Genomic_DNA"/>
</dbReference>
<evidence type="ECO:0000256" key="5">
    <source>
        <dbReference type="RuleBase" id="RU367024"/>
    </source>
</evidence>
<comment type="function">
    <text evidence="5">Involved in nucleotide metabolism via production of dUMP, the immediate precursor of thymidine nucleotides, and decreases the intracellular concentration of dUTP so that uracil cannot be incorporated into DNA.</text>
</comment>
<comment type="similarity">
    <text evidence="2 5">Belongs to the dUTPase family.</text>
</comment>
<dbReference type="InterPro" id="IPR036157">
    <property type="entry name" value="dUTPase-like_sf"/>
</dbReference>
<keyword evidence="5" id="KW-0479">Metal-binding</keyword>
<sequence length="117" mass="13104">SFDLFSAHDYVVKPKNRILIKTDLQFEFPENCYGRIAPRSSLASKFSIDIGGGVVDADFRGNVCVIFINNGKKKFLVKKGMKIAQIICEKYESPQIVEVDHLTETKRDDQGFGSTGL</sequence>
<proteinExistence type="inferred from homology"/>
<comment type="catalytic activity">
    <reaction evidence="5">
        <text>dUTP + H2O = dUMP + diphosphate + H(+)</text>
        <dbReference type="Rhea" id="RHEA:10248"/>
        <dbReference type="ChEBI" id="CHEBI:15377"/>
        <dbReference type="ChEBI" id="CHEBI:15378"/>
        <dbReference type="ChEBI" id="CHEBI:33019"/>
        <dbReference type="ChEBI" id="CHEBI:61555"/>
        <dbReference type="ChEBI" id="CHEBI:246422"/>
        <dbReference type="EC" id="3.6.1.23"/>
    </reaction>
</comment>
<feature type="non-terminal residue" evidence="7">
    <location>
        <position position="117"/>
    </location>
</feature>
<evidence type="ECO:0000256" key="2">
    <source>
        <dbReference type="ARBA" id="ARBA00006581"/>
    </source>
</evidence>
<dbReference type="InterPro" id="IPR029054">
    <property type="entry name" value="dUTPase-like"/>
</dbReference>
<dbReference type="NCBIfam" id="TIGR00576">
    <property type="entry name" value="dut"/>
    <property type="match status" value="1"/>
</dbReference>
<comment type="cofactor">
    <cofactor evidence="5">
        <name>Mg(2+)</name>
        <dbReference type="ChEBI" id="CHEBI:18420"/>
    </cofactor>
</comment>
<dbReference type="PANTHER" id="PTHR11241:SF0">
    <property type="entry name" value="DEOXYURIDINE 5'-TRIPHOSPHATE NUCLEOTIDOHYDROLASE"/>
    <property type="match status" value="1"/>
</dbReference>
<keyword evidence="5" id="KW-0460">Magnesium</keyword>
<evidence type="ECO:0000256" key="1">
    <source>
        <dbReference type="ARBA" id="ARBA00005142"/>
    </source>
</evidence>
<keyword evidence="3 5" id="KW-0378">Hydrolase</keyword>
<dbReference type="Gene3D" id="2.70.40.10">
    <property type="match status" value="1"/>
</dbReference>
<feature type="domain" description="dUTPase-like" evidence="6">
    <location>
        <begin position="2"/>
        <end position="116"/>
    </location>
</feature>
<dbReference type="GO" id="GO:0000287">
    <property type="term" value="F:magnesium ion binding"/>
    <property type="evidence" value="ECO:0007669"/>
    <property type="project" value="UniProtKB-UniRule"/>
</dbReference>
<dbReference type="GO" id="GO:0004170">
    <property type="term" value="F:dUTP diphosphatase activity"/>
    <property type="evidence" value="ECO:0007669"/>
    <property type="project" value="UniProtKB-UniRule"/>
</dbReference>
<dbReference type="Pfam" id="PF00692">
    <property type="entry name" value="dUTPase"/>
    <property type="match status" value="1"/>
</dbReference>
<dbReference type="GO" id="GO:0046081">
    <property type="term" value="P:dUTP catabolic process"/>
    <property type="evidence" value="ECO:0007669"/>
    <property type="project" value="UniProtKB-UniRule"/>
</dbReference>
<evidence type="ECO:0000256" key="3">
    <source>
        <dbReference type="ARBA" id="ARBA00022801"/>
    </source>
</evidence>
<comment type="pathway">
    <text evidence="1 5">Pyrimidine metabolism; dUMP biosynthesis; dUMP from dCTP (dUTP route): step 2/2.</text>
</comment>
<dbReference type="InterPro" id="IPR008181">
    <property type="entry name" value="dUTPase"/>
</dbReference>
<protein>
    <recommendedName>
        <fullName evidence="5">Deoxyuridine 5'-triphosphate nucleotidohydrolase</fullName>
        <shortName evidence="5">dUTPase</shortName>
        <ecNumber evidence="5">3.6.1.23</ecNumber>
    </recommendedName>
    <alternativeName>
        <fullName evidence="5">dUTP pyrophosphatase</fullName>
    </alternativeName>
</protein>
<keyword evidence="8" id="KW-1185">Reference proteome</keyword>
<dbReference type="PANTHER" id="PTHR11241">
    <property type="entry name" value="DEOXYURIDINE 5'-TRIPHOSPHATE NUCLEOTIDOHYDROLASE"/>
    <property type="match status" value="1"/>
</dbReference>
<gene>
    <name evidence="7" type="ORF">B4U79_10291</name>
</gene>
<keyword evidence="4 5" id="KW-0546">Nucleotide metabolism</keyword>
<dbReference type="EC" id="3.6.1.23" evidence="5"/>